<reference evidence="3" key="1">
    <citation type="journal article" date="2017" name="Nat. Ecol. Evol.">
        <title>Genome expansion and lineage-specific genetic innovations in the forest pathogenic fungi Armillaria.</title>
        <authorList>
            <person name="Sipos G."/>
            <person name="Prasanna A.N."/>
            <person name="Walter M.C."/>
            <person name="O'Connor E."/>
            <person name="Balint B."/>
            <person name="Krizsan K."/>
            <person name="Kiss B."/>
            <person name="Hess J."/>
            <person name="Varga T."/>
            <person name="Slot J."/>
            <person name="Riley R."/>
            <person name="Boka B."/>
            <person name="Rigling D."/>
            <person name="Barry K."/>
            <person name="Lee J."/>
            <person name="Mihaltcheva S."/>
            <person name="LaButti K."/>
            <person name="Lipzen A."/>
            <person name="Waldron R."/>
            <person name="Moloney N.M."/>
            <person name="Sperisen C."/>
            <person name="Kredics L."/>
            <person name="Vagvoelgyi C."/>
            <person name="Patrignani A."/>
            <person name="Fitzpatrick D."/>
            <person name="Nagy I."/>
            <person name="Doyle S."/>
            <person name="Anderson J.B."/>
            <person name="Grigoriev I.V."/>
            <person name="Gueldener U."/>
            <person name="Muensterkoetter M."/>
            <person name="Nagy L.G."/>
        </authorList>
    </citation>
    <scope>NUCLEOTIDE SEQUENCE [LARGE SCALE GENOMIC DNA]</scope>
    <source>
        <strain evidence="3">Ar21-2</strain>
    </source>
</reference>
<feature type="region of interest" description="Disordered" evidence="1">
    <location>
        <begin position="627"/>
        <end position="650"/>
    </location>
</feature>
<name>A0A2H3D3I4_ARMGA</name>
<evidence type="ECO:0000256" key="1">
    <source>
        <dbReference type="SAM" id="MobiDB-lite"/>
    </source>
</evidence>
<gene>
    <name evidence="2" type="ORF">ARMGADRAFT_1037770</name>
</gene>
<sequence>MSQVSNNAEEDRPITKLRRVKSKELLLVRCSSRSTRLQHIRIRAQSADAAKEVRISSLLQENNLMRNYIEKIHNDPIQSGLDYAPMVVDDGPASYFLHETLETHMIASAPWGDQLNLSQLQQQQTIIEGQADELKKTKEGIEMLSQQIQELKIGQNMFKKEVPLPANDMDPQPPRPPSSQQPASNMDPQPLLPPPSHPLPANNSLPTSTPLFRPKFDLSNPSGVTAAVSTLMALLQAMGTVGGDQWRKHMEGSSFQHSDVKHSQESQMSSDEVSDWRRLIRHIWRWAYGTEKHADFSTYQPASPAIIDSYKRGIGPGPGDDLVLDFGHGWGQSTWNKVVLKKLLEHAHLEQREKGLADVSDNYINAILWGYLKQAQESYAKWEQGKEAEEIHGTSGHCKTCYTGENQYWSCGPFYLDLFQRYFGVIGEDSSTTATVKGIWQEIFMVKLCEWRAKEVDGYLSTIDQKGSEAKLPGPGPKKALRVPTTEIGEYPAVPNLPHCLYDAKWLSEWSWVKLNQLQVSEEAFHLLMVATEHQVRLMYNPATSLILDKISHWGELFSAKLRWIVMPGAVELWHYTSTGDLSLHSIHLFPSSKNLSCNPMTSFTFSHQCPGERIDTFFEHRGQHNAALESAETSQDKDAHRNREISARHQAPDSYTNARIYVWERVNGFHVRHEWDLCLDFDSSDYVTDSESDSEGDVVDGGQEIVIIEDDNQLPDHNEGVYSFTADLHRIHVPVIATSVNDSVQYSSLEEMVYLCYGFIPPTLTLDDRSPVPDWFEVQKFAGTSYSSIGRTSKQTQDTICQFFGYLESIPKDMYDLLQEDSDVHR</sequence>
<dbReference type="Proteomes" id="UP000217790">
    <property type="component" value="Unassembled WGS sequence"/>
</dbReference>
<dbReference type="EMBL" id="KZ293705">
    <property type="protein sequence ID" value="PBK83597.1"/>
    <property type="molecule type" value="Genomic_DNA"/>
</dbReference>
<protein>
    <submittedName>
        <fullName evidence="2">Uncharacterized protein</fullName>
    </submittedName>
</protein>
<feature type="compositionally biased region" description="Basic and acidic residues" evidence="1">
    <location>
        <begin position="635"/>
        <end position="650"/>
    </location>
</feature>
<feature type="region of interest" description="Disordered" evidence="1">
    <location>
        <begin position="163"/>
        <end position="216"/>
    </location>
</feature>
<dbReference type="STRING" id="47427.A0A2H3D3I4"/>
<evidence type="ECO:0000313" key="3">
    <source>
        <dbReference type="Proteomes" id="UP000217790"/>
    </source>
</evidence>
<accession>A0A2H3D3I4</accession>
<evidence type="ECO:0000313" key="2">
    <source>
        <dbReference type="EMBL" id="PBK83597.1"/>
    </source>
</evidence>
<dbReference type="AlphaFoldDB" id="A0A2H3D3I4"/>
<organism evidence="2 3">
    <name type="scientific">Armillaria gallica</name>
    <name type="common">Bulbous honey fungus</name>
    <name type="synonym">Armillaria bulbosa</name>
    <dbReference type="NCBI Taxonomy" id="47427"/>
    <lineage>
        <taxon>Eukaryota</taxon>
        <taxon>Fungi</taxon>
        <taxon>Dikarya</taxon>
        <taxon>Basidiomycota</taxon>
        <taxon>Agaricomycotina</taxon>
        <taxon>Agaricomycetes</taxon>
        <taxon>Agaricomycetidae</taxon>
        <taxon>Agaricales</taxon>
        <taxon>Marasmiineae</taxon>
        <taxon>Physalacriaceae</taxon>
        <taxon>Armillaria</taxon>
    </lineage>
</organism>
<dbReference type="OrthoDB" id="2985011at2759"/>
<proteinExistence type="predicted"/>
<dbReference type="InParanoid" id="A0A2H3D3I4"/>
<keyword evidence="3" id="KW-1185">Reference proteome</keyword>